<feature type="compositionally biased region" description="Polar residues" evidence="1">
    <location>
        <begin position="213"/>
        <end position="233"/>
    </location>
</feature>
<evidence type="ECO:0000313" key="3">
    <source>
        <dbReference type="Proteomes" id="UP000770661"/>
    </source>
</evidence>
<evidence type="ECO:0000313" key="2">
    <source>
        <dbReference type="EMBL" id="KAG0710259.1"/>
    </source>
</evidence>
<organism evidence="2 3">
    <name type="scientific">Chionoecetes opilio</name>
    <name type="common">Atlantic snow crab</name>
    <name type="synonym">Cancer opilio</name>
    <dbReference type="NCBI Taxonomy" id="41210"/>
    <lineage>
        <taxon>Eukaryota</taxon>
        <taxon>Metazoa</taxon>
        <taxon>Ecdysozoa</taxon>
        <taxon>Arthropoda</taxon>
        <taxon>Crustacea</taxon>
        <taxon>Multicrustacea</taxon>
        <taxon>Malacostraca</taxon>
        <taxon>Eumalacostraca</taxon>
        <taxon>Eucarida</taxon>
        <taxon>Decapoda</taxon>
        <taxon>Pleocyemata</taxon>
        <taxon>Brachyura</taxon>
        <taxon>Eubrachyura</taxon>
        <taxon>Majoidea</taxon>
        <taxon>Majidae</taxon>
        <taxon>Chionoecetes</taxon>
    </lineage>
</organism>
<feature type="compositionally biased region" description="Polar residues" evidence="1">
    <location>
        <begin position="359"/>
        <end position="375"/>
    </location>
</feature>
<feature type="region of interest" description="Disordered" evidence="1">
    <location>
        <begin position="358"/>
        <end position="418"/>
    </location>
</feature>
<dbReference type="EMBL" id="JACEEZ010024389">
    <property type="protein sequence ID" value="KAG0710259.1"/>
    <property type="molecule type" value="Genomic_DNA"/>
</dbReference>
<feature type="compositionally biased region" description="Low complexity" evidence="1">
    <location>
        <begin position="242"/>
        <end position="262"/>
    </location>
</feature>
<gene>
    <name evidence="2" type="primary">PEG3_1</name>
    <name evidence="2" type="ORF">GWK47_023182</name>
</gene>
<feature type="region of interest" description="Disordered" evidence="1">
    <location>
        <begin position="541"/>
        <end position="563"/>
    </location>
</feature>
<accession>A0A8J4XMU3</accession>
<feature type="compositionally biased region" description="Low complexity" evidence="1">
    <location>
        <begin position="192"/>
        <end position="206"/>
    </location>
</feature>
<dbReference type="Proteomes" id="UP000770661">
    <property type="component" value="Unassembled WGS sequence"/>
</dbReference>
<keyword evidence="3" id="KW-1185">Reference proteome</keyword>
<protein>
    <submittedName>
        <fullName evidence="2">Paternally-expressed 3 protein</fullName>
    </submittedName>
</protein>
<evidence type="ECO:0000256" key="1">
    <source>
        <dbReference type="SAM" id="MobiDB-lite"/>
    </source>
</evidence>
<feature type="compositionally biased region" description="Low complexity" evidence="1">
    <location>
        <begin position="542"/>
        <end position="556"/>
    </location>
</feature>
<dbReference type="AlphaFoldDB" id="A0A8J4XMU3"/>
<feature type="compositionally biased region" description="Basic and acidic residues" evidence="1">
    <location>
        <begin position="263"/>
        <end position="276"/>
    </location>
</feature>
<name>A0A8J4XMU3_CHIOP</name>
<proteinExistence type="predicted"/>
<reference evidence="2" key="1">
    <citation type="submission" date="2020-07" db="EMBL/GenBank/DDBJ databases">
        <title>The High-quality genome of the commercially important snow crab, Chionoecetes opilio.</title>
        <authorList>
            <person name="Jeong J.-H."/>
            <person name="Ryu S."/>
        </authorList>
    </citation>
    <scope>NUCLEOTIDE SEQUENCE</scope>
    <source>
        <strain evidence="2">MADBK_172401_WGS</strain>
        <tissue evidence="2">Digestive gland</tissue>
    </source>
</reference>
<sequence length="581" mass="62647">MNLLQLLAKRNPSQLLAKRNQNPSQLLAKRNPSQLLAKRNPSPLLAKRNQNPSQLLAKRNPLQLLAKRNRINRYYQKTVTATSQEEPEPTTSTSQEEPITATSQEEPITAASQEEPEPITATSQEEPITATSQEEPTSTSQRIHASTSQEEPITATSQEEPEPSTATSQEEPITSTRQEEPITAASQEEPEPTTSSQEEPITSTSQEEPEPITATSQEETITATSQEEPITATSHEEPSTATSQEEPITSTSQEEPEPTTSTSHEEPITSTSHEEEVSVSLSYVTAPGSLYDVTSSPWMEVTAPPAHLLTSSDPTCQRGDLLHGGRRTVVEGVGETGAGAADPLAWWAWEEVFQGVGESDSSGQSAVSRAAQLTQGATPPSPTSSPDGRGRGGDEEEEKEEEAPPPPPGTSPGTSPPQDNVACAFHACDGAGAGRVCAGRLADHLTSRLTDLQPRWLVRALRDSLCTNGEEAELDLPTFRHLLSSWLQLHATHILPQASPDPLSPEDLTQGPSISQDSFNFLGPLCVQENHDNLQEWLSDISAPPTQAPPSSATSSGGFQPRDVSRACFQYPLDDDNRLRT</sequence>
<dbReference type="OrthoDB" id="10062605at2759"/>
<feature type="compositionally biased region" description="Polar residues" evidence="1">
    <location>
        <begin position="120"/>
        <end position="176"/>
    </location>
</feature>
<comment type="caution">
    <text evidence="2">The sequence shown here is derived from an EMBL/GenBank/DDBJ whole genome shotgun (WGS) entry which is preliminary data.</text>
</comment>
<feature type="compositionally biased region" description="Acidic residues" evidence="1">
    <location>
        <begin position="394"/>
        <end position="403"/>
    </location>
</feature>
<feature type="compositionally biased region" description="Low complexity" evidence="1">
    <location>
        <begin position="89"/>
        <end position="98"/>
    </location>
</feature>
<feature type="compositionally biased region" description="Polar residues" evidence="1">
    <location>
        <begin position="100"/>
        <end position="112"/>
    </location>
</feature>
<feature type="region of interest" description="Disordered" evidence="1">
    <location>
        <begin position="39"/>
        <end position="280"/>
    </location>
</feature>